<gene>
    <name evidence="2" type="ORF">PMAYCL1PPCAC_14230</name>
</gene>
<keyword evidence="3" id="KW-1185">Reference proteome</keyword>
<dbReference type="AlphaFoldDB" id="A0AAN4ZQ82"/>
<name>A0AAN4ZQ82_9BILA</name>
<dbReference type="EMBL" id="BTRK01000003">
    <property type="protein sequence ID" value="GMR44034.1"/>
    <property type="molecule type" value="Genomic_DNA"/>
</dbReference>
<evidence type="ECO:0000313" key="3">
    <source>
        <dbReference type="Proteomes" id="UP001328107"/>
    </source>
</evidence>
<comment type="caution">
    <text evidence="2">The sequence shown here is derived from an EMBL/GenBank/DDBJ whole genome shotgun (WGS) entry which is preliminary data.</text>
</comment>
<evidence type="ECO:0000256" key="1">
    <source>
        <dbReference type="SAM" id="MobiDB-lite"/>
    </source>
</evidence>
<organism evidence="2 3">
    <name type="scientific">Pristionchus mayeri</name>
    <dbReference type="NCBI Taxonomy" id="1317129"/>
    <lineage>
        <taxon>Eukaryota</taxon>
        <taxon>Metazoa</taxon>
        <taxon>Ecdysozoa</taxon>
        <taxon>Nematoda</taxon>
        <taxon>Chromadorea</taxon>
        <taxon>Rhabditida</taxon>
        <taxon>Rhabditina</taxon>
        <taxon>Diplogasteromorpha</taxon>
        <taxon>Diplogasteroidea</taxon>
        <taxon>Neodiplogasteridae</taxon>
        <taxon>Pristionchus</taxon>
    </lineage>
</organism>
<accession>A0AAN4ZQ82</accession>
<evidence type="ECO:0000313" key="2">
    <source>
        <dbReference type="EMBL" id="GMR44034.1"/>
    </source>
</evidence>
<feature type="region of interest" description="Disordered" evidence="1">
    <location>
        <begin position="1"/>
        <end position="65"/>
    </location>
</feature>
<dbReference type="Proteomes" id="UP001328107">
    <property type="component" value="Unassembled WGS sequence"/>
</dbReference>
<reference evidence="3" key="1">
    <citation type="submission" date="2022-10" db="EMBL/GenBank/DDBJ databases">
        <title>Genome assembly of Pristionchus species.</title>
        <authorList>
            <person name="Yoshida K."/>
            <person name="Sommer R.J."/>
        </authorList>
    </citation>
    <scope>NUCLEOTIDE SEQUENCE [LARGE SCALE GENOMIC DNA]</scope>
    <source>
        <strain evidence="3">RS5460</strain>
    </source>
</reference>
<feature type="non-terminal residue" evidence="2">
    <location>
        <position position="213"/>
    </location>
</feature>
<sequence length="213" mass="24756">MDQTGNNEMKGGAMGAKAEENGRDESLDQELAKEEEIQKKKQEESREQLENLQREVEEAKTEAVKKRLERERLQKMIDERERQLRCEGGGDKCAGCTKRDEKIEEYEREATVLRRYRRALEGADEGRAVSFDGVYGEDQSSYVINEGDPLHWKKMCNECKPKEFGAIWKECPVDWKEILCMCPLEWLQIHALLRTQEGELNTLAARNRMGRVK</sequence>
<feature type="compositionally biased region" description="Basic and acidic residues" evidence="1">
    <location>
        <begin position="17"/>
        <end position="65"/>
    </location>
</feature>
<protein>
    <submittedName>
        <fullName evidence="2">Uncharacterized protein</fullName>
    </submittedName>
</protein>
<proteinExistence type="predicted"/>